<dbReference type="SUPFAM" id="SSF47384">
    <property type="entry name" value="Homodimeric domain of signal transducing histidine kinase"/>
    <property type="match status" value="1"/>
</dbReference>
<evidence type="ECO:0000256" key="6">
    <source>
        <dbReference type="SAM" id="SignalP"/>
    </source>
</evidence>
<evidence type="ECO:0000256" key="5">
    <source>
        <dbReference type="SAM" id="Phobius"/>
    </source>
</evidence>
<feature type="transmembrane region" description="Helical" evidence="5">
    <location>
        <begin position="179"/>
        <end position="200"/>
    </location>
</feature>
<dbReference type="InterPro" id="IPR036890">
    <property type="entry name" value="HATPase_C_sf"/>
</dbReference>
<dbReference type="Proteomes" id="UP001597086">
    <property type="component" value="Unassembled WGS sequence"/>
</dbReference>
<dbReference type="InterPro" id="IPR003661">
    <property type="entry name" value="HisK_dim/P_dom"/>
</dbReference>
<dbReference type="InterPro" id="IPR036097">
    <property type="entry name" value="HisK_dim/P_sf"/>
</dbReference>
<keyword evidence="5" id="KW-0472">Membrane</keyword>
<keyword evidence="5" id="KW-1133">Transmembrane helix</keyword>
<feature type="domain" description="Histidine kinase" evidence="7">
    <location>
        <begin position="415"/>
        <end position="637"/>
    </location>
</feature>
<dbReference type="PROSITE" id="PS50109">
    <property type="entry name" value="HIS_KIN"/>
    <property type="match status" value="1"/>
</dbReference>
<feature type="chain" id="PRO_5046204156" description="histidine kinase" evidence="6">
    <location>
        <begin position="18"/>
        <end position="785"/>
    </location>
</feature>
<dbReference type="InterPro" id="IPR011623">
    <property type="entry name" value="7TMR_DISM_rcpt_extracell_dom1"/>
</dbReference>
<keyword evidence="10" id="KW-1185">Reference proteome</keyword>
<dbReference type="Gene3D" id="3.40.50.2300">
    <property type="match status" value="1"/>
</dbReference>
<evidence type="ECO:0000259" key="7">
    <source>
        <dbReference type="PROSITE" id="PS50109"/>
    </source>
</evidence>
<dbReference type="SMART" id="SM00387">
    <property type="entry name" value="HATPase_c"/>
    <property type="match status" value="1"/>
</dbReference>
<gene>
    <name evidence="9" type="ORF">ACFQ13_14250</name>
</gene>
<feature type="domain" description="Response regulatory" evidence="8">
    <location>
        <begin position="657"/>
        <end position="777"/>
    </location>
</feature>
<evidence type="ECO:0000256" key="4">
    <source>
        <dbReference type="PROSITE-ProRule" id="PRU00169"/>
    </source>
</evidence>
<dbReference type="Pfam" id="PF02518">
    <property type="entry name" value="HATPase_c"/>
    <property type="match status" value="1"/>
</dbReference>
<dbReference type="SUPFAM" id="SSF55874">
    <property type="entry name" value="ATPase domain of HSP90 chaperone/DNA topoisomerase II/histidine kinase"/>
    <property type="match status" value="1"/>
</dbReference>
<dbReference type="InterPro" id="IPR005467">
    <property type="entry name" value="His_kinase_dom"/>
</dbReference>
<dbReference type="PRINTS" id="PR00344">
    <property type="entry name" value="BCTRLSENSOR"/>
</dbReference>
<dbReference type="InterPro" id="IPR001789">
    <property type="entry name" value="Sig_transdc_resp-reg_receiver"/>
</dbReference>
<evidence type="ECO:0000256" key="3">
    <source>
        <dbReference type="ARBA" id="ARBA00022553"/>
    </source>
</evidence>
<sequence length="785" mass="89666">MKPILLIIYFLACSLHAQKPAFNPDTSSGKLFQYAEYVNTEQQLFTIEDVLDNANLQYNDLKSENHDFGFTSDQYWVRFRLENSSKTNKTYYLETARPITDVVDLYVIKPEIEVYKNGDQITFSDKAIQHRSNVFKITLKPQSEQLFYLNLTSDGETINVPLNLYDENTFIDSNYTQQLFFGLFYGVLLLTSLIYLFFYTSLKNKTFLYYSLYAFSIALMQMSLDGFTHQYLLPSNSYMNSRAVLLTALCSNLFLLKYCEYFLNINANLLGYKKYYNTIYVLLSLICVMVFISPTTLEIAYPLSNLNGLFSFVLIIATIFKMRFNRIYIDPYFSVGILFLVIGLAGFVMNNLGLLPTNFYTINSSKFGTGIEVVLLSLSMTNLIRKLRLDNEHAQELALKKSEEISELKSYFMSNISHELRTPINTIMGMAELELANTNNDNESRKKYQIIKNASISLLSNVNDVLDFEKIENQKLTLREEEFNPSIILNQISNNWKIEANNKGLNYVFEMDSEIPTKVLGDADRFIQIINNVLANAVKFTNSGQIIVKLTCLTQPDGVSSFHFQISDTGVGMTEENKNNVFVSFNQMQLNHKRLFGGIGLGLTISKHLVELYKGTIKIESTVNKGTDVFITIPLKRIHTEVVVDAPATAVFDKPLHILVVEDNKLNQLVMRKLLGSFGHFSFSVVENGQEALNALKHDVFDLILMDLQMPIMDGYETTKLIRSGQLGFTIENIPIIAVTADAMEETRQRVLDIGMNDYMTKPIKRELLYKKINNCFKNSNLNVA</sequence>
<dbReference type="InterPro" id="IPR004358">
    <property type="entry name" value="Sig_transdc_His_kin-like_C"/>
</dbReference>
<feature type="transmembrane region" description="Helical" evidence="5">
    <location>
        <begin position="207"/>
        <end position="224"/>
    </location>
</feature>
<dbReference type="InterPro" id="IPR011622">
    <property type="entry name" value="7TMR_DISM_rcpt_extracell_dom2"/>
</dbReference>
<dbReference type="EMBL" id="JBHTKM010000063">
    <property type="protein sequence ID" value="MFD1017085.1"/>
    <property type="molecule type" value="Genomic_DNA"/>
</dbReference>
<evidence type="ECO:0000313" key="10">
    <source>
        <dbReference type="Proteomes" id="UP001597086"/>
    </source>
</evidence>
<feature type="transmembrane region" description="Helical" evidence="5">
    <location>
        <begin position="275"/>
        <end position="293"/>
    </location>
</feature>
<dbReference type="PANTHER" id="PTHR45339">
    <property type="entry name" value="HYBRID SIGNAL TRANSDUCTION HISTIDINE KINASE J"/>
    <property type="match status" value="1"/>
</dbReference>
<proteinExistence type="predicted"/>
<dbReference type="Gene3D" id="3.30.565.10">
    <property type="entry name" value="Histidine kinase-like ATPase, C-terminal domain"/>
    <property type="match status" value="1"/>
</dbReference>
<dbReference type="Gene3D" id="1.10.287.130">
    <property type="match status" value="1"/>
</dbReference>
<dbReference type="EC" id="2.7.13.3" evidence="2"/>
<protein>
    <recommendedName>
        <fullName evidence="2">histidine kinase</fullName>
        <ecNumber evidence="2">2.7.13.3</ecNumber>
    </recommendedName>
</protein>
<dbReference type="SMART" id="SM00388">
    <property type="entry name" value="HisKA"/>
    <property type="match status" value="1"/>
</dbReference>
<dbReference type="PANTHER" id="PTHR45339:SF3">
    <property type="entry name" value="HISTIDINE KINASE"/>
    <property type="match status" value="1"/>
</dbReference>
<feature type="transmembrane region" description="Helical" evidence="5">
    <location>
        <begin position="244"/>
        <end position="263"/>
    </location>
</feature>
<keyword evidence="5" id="KW-0812">Transmembrane</keyword>
<evidence type="ECO:0000256" key="2">
    <source>
        <dbReference type="ARBA" id="ARBA00012438"/>
    </source>
</evidence>
<feature type="modified residue" description="4-aspartylphosphate" evidence="4">
    <location>
        <position position="707"/>
    </location>
</feature>
<dbReference type="CDD" id="cd00082">
    <property type="entry name" value="HisKA"/>
    <property type="match status" value="1"/>
</dbReference>
<keyword evidence="3 4" id="KW-0597">Phosphoprotein</keyword>
<dbReference type="PROSITE" id="PS50110">
    <property type="entry name" value="RESPONSE_REGULATORY"/>
    <property type="match status" value="1"/>
</dbReference>
<dbReference type="RefSeq" id="WP_386118479.1">
    <property type="nucleotide sequence ID" value="NZ_JBHTKM010000063.1"/>
</dbReference>
<dbReference type="Gene3D" id="2.60.40.2380">
    <property type="match status" value="1"/>
</dbReference>
<feature type="transmembrane region" description="Helical" evidence="5">
    <location>
        <begin position="332"/>
        <end position="355"/>
    </location>
</feature>
<feature type="transmembrane region" description="Helical" evidence="5">
    <location>
        <begin position="299"/>
        <end position="320"/>
    </location>
</feature>
<dbReference type="InterPro" id="IPR011006">
    <property type="entry name" value="CheY-like_superfamily"/>
</dbReference>
<dbReference type="Pfam" id="PF07696">
    <property type="entry name" value="7TMR-DISMED2"/>
    <property type="match status" value="1"/>
</dbReference>
<evidence type="ECO:0000313" key="9">
    <source>
        <dbReference type="EMBL" id="MFD1017085.1"/>
    </source>
</evidence>
<reference evidence="10" key="1">
    <citation type="journal article" date="2019" name="Int. J. Syst. Evol. Microbiol.">
        <title>The Global Catalogue of Microorganisms (GCM) 10K type strain sequencing project: providing services to taxonomists for standard genome sequencing and annotation.</title>
        <authorList>
            <consortium name="The Broad Institute Genomics Platform"/>
            <consortium name="The Broad Institute Genome Sequencing Center for Infectious Disease"/>
            <person name="Wu L."/>
            <person name="Ma J."/>
        </authorList>
    </citation>
    <scope>NUCLEOTIDE SEQUENCE [LARGE SCALE GENOMIC DNA]</scope>
    <source>
        <strain evidence="10">CCUG 56098</strain>
    </source>
</reference>
<feature type="signal peptide" evidence="6">
    <location>
        <begin position="1"/>
        <end position="17"/>
    </location>
</feature>
<dbReference type="InterPro" id="IPR003594">
    <property type="entry name" value="HATPase_dom"/>
</dbReference>
<evidence type="ECO:0000259" key="8">
    <source>
        <dbReference type="PROSITE" id="PS50110"/>
    </source>
</evidence>
<dbReference type="SMART" id="SM00448">
    <property type="entry name" value="REC"/>
    <property type="match status" value="1"/>
</dbReference>
<organism evidence="9 10">
    <name type="scientific">Winogradskyella rapida</name>
    <dbReference type="NCBI Taxonomy" id="549701"/>
    <lineage>
        <taxon>Bacteria</taxon>
        <taxon>Pseudomonadati</taxon>
        <taxon>Bacteroidota</taxon>
        <taxon>Flavobacteriia</taxon>
        <taxon>Flavobacteriales</taxon>
        <taxon>Flavobacteriaceae</taxon>
        <taxon>Winogradskyella</taxon>
    </lineage>
</organism>
<keyword evidence="6" id="KW-0732">Signal</keyword>
<dbReference type="SUPFAM" id="SSF52172">
    <property type="entry name" value="CheY-like"/>
    <property type="match status" value="1"/>
</dbReference>
<dbReference type="Pfam" id="PF00512">
    <property type="entry name" value="HisKA"/>
    <property type="match status" value="1"/>
</dbReference>
<evidence type="ECO:0000256" key="1">
    <source>
        <dbReference type="ARBA" id="ARBA00000085"/>
    </source>
</evidence>
<name>A0ABW3KTV6_9FLAO</name>
<dbReference type="CDD" id="cd17546">
    <property type="entry name" value="REC_hyHK_CKI1_RcsC-like"/>
    <property type="match status" value="1"/>
</dbReference>
<accession>A0ABW3KTV6</accession>
<comment type="catalytic activity">
    <reaction evidence="1">
        <text>ATP + protein L-histidine = ADP + protein N-phospho-L-histidine.</text>
        <dbReference type="EC" id="2.7.13.3"/>
    </reaction>
</comment>
<dbReference type="Pfam" id="PF07695">
    <property type="entry name" value="7TMR-DISM_7TM"/>
    <property type="match status" value="1"/>
</dbReference>
<comment type="caution">
    <text evidence="9">The sequence shown here is derived from an EMBL/GenBank/DDBJ whole genome shotgun (WGS) entry which is preliminary data.</text>
</comment>
<dbReference type="Pfam" id="PF00072">
    <property type="entry name" value="Response_reg"/>
    <property type="match status" value="1"/>
</dbReference>